<sequence length="489" mass="51320">MGILADRESRLLIDGELVAGSGGTFQTINPATEEVLGVAADASTDDMGRAIEAARRAFDETEWSTDTELRVRGIRQLQQAMRDRAEELRELAISEVGAPRMLTSMAQLEGPVEDLTFCADTAEGYQWTTDLGIAEPMGIKTRRTIAREAIGVVGAITPWNFPNQINLAKLGPALAAGNTVVLKPAPDTPWSAAILGELILEHTDIPAGVVNIVTSSDHGVGALLSKDPRVDMVSFTGSTNTGRAVMADGAPTLKKVFLELGGKSAFLVLDDADLAGACSMSAFTASMHAGQGCAITTRLVVPRARYDEAVEAAAATMAGLRPGDPNDSGTICGPVISERQRDRIQGYLDSATAEGGKFACGGGRPADRDKGFFIEPTVIAGLDNNAKVAREEIFGPVLTVIAHDGDDDAVRIANDSPYGLSGTVFSADEERAAGIAARLRVGTVNVNGGVWYSADMPFGGYKQSGLGREMGLAGFEEYLEIKAIATAAS</sequence>
<dbReference type="EMBL" id="AP022608">
    <property type="protein sequence ID" value="BBZ19284.1"/>
    <property type="molecule type" value="Genomic_DNA"/>
</dbReference>
<dbReference type="GO" id="GO:0016620">
    <property type="term" value="F:oxidoreductase activity, acting on the aldehyde or oxo group of donors, NAD or NADP as acceptor"/>
    <property type="evidence" value="ECO:0007669"/>
    <property type="project" value="InterPro"/>
</dbReference>
<evidence type="ECO:0000259" key="5">
    <source>
        <dbReference type="Pfam" id="PF00171"/>
    </source>
</evidence>
<dbReference type="Gene3D" id="3.40.309.10">
    <property type="entry name" value="Aldehyde Dehydrogenase, Chain A, domain 2"/>
    <property type="match status" value="1"/>
</dbReference>
<dbReference type="InterPro" id="IPR029510">
    <property type="entry name" value="Ald_DH_CS_GLU"/>
</dbReference>
<proteinExistence type="inferred from homology"/>
<feature type="domain" description="Aldehyde dehydrogenase" evidence="5">
    <location>
        <begin position="20"/>
        <end position="484"/>
    </location>
</feature>
<dbReference type="PANTHER" id="PTHR42804">
    <property type="entry name" value="ALDEHYDE DEHYDROGENASE"/>
    <property type="match status" value="1"/>
</dbReference>
<evidence type="ECO:0000256" key="4">
    <source>
        <dbReference type="RuleBase" id="RU003345"/>
    </source>
</evidence>
<evidence type="ECO:0000313" key="7">
    <source>
        <dbReference type="Proteomes" id="UP000466187"/>
    </source>
</evidence>
<gene>
    <name evidence="6" type="ORF">MGAD_36190</name>
</gene>
<dbReference type="KEGG" id="mgad:MGAD_36190"/>
<dbReference type="CDD" id="cd07089">
    <property type="entry name" value="ALDH_CddD-AldA-like"/>
    <property type="match status" value="1"/>
</dbReference>
<dbReference type="RefSeq" id="WP_163688236.1">
    <property type="nucleotide sequence ID" value="NZ_AP022608.1"/>
</dbReference>
<dbReference type="InterPro" id="IPR026460">
    <property type="entry name" value="Aldehyde_dehydrogenase_Rv0768"/>
</dbReference>
<dbReference type="Pfam" id="PF00171">
    <property type="entry name" value="Aldedh"/>
    <property type="match status" value="1"/>
</dbReference>
<comment type="similarity">
    <text evidence="1 4">Belongs to the aldehyde dehydrogenase family.</text>
</comment>
<reference evidence="6 7" key="1">
    <citation type="journal article" date="2019" name="Emerg. Microbes Infect.">
        <title>Comprehensive subspecies identification of 175 nontuberculous mycobacteria species based on 7547 genomic profiles.</title>
        <authorList>
            <person name="Matsumoto Y."/>
            <person name="Kinjo T."/>
            <person name="Motooka D."/>
            <person name="Nabeya D."/>
            <person name="Jung N."/>
            <person name="Uechi K."/>
            <person name="Horii T."/>
            <person name="Iida T."/>
            <person name="Fujita J."/>
            <person name="Nakamura S."/>
        </authorList>
    </citation>
    <scope>NUCLEOTIDE SEQUENCE [LARGE SCALE GENOMIC DNA]</scope>
    <source>
        <strain evidence="6 7">JCM 12688</strain>
    </source>
</reference>
<evidence type="ECO:0000256" key="1">
    <source>
        <dbReference type="ARBA" id="ARBA00009986"/>
    </source>
</evidence>
<dbReference type="AlphaFoldDB" id="A0A7I7WP05"/>
<evidence type="ECO:0000313" key="6">
    <source>
        <dbReference type="EMBL" id="BBZ19284.1"/>
    </source>
</evidence>
<protein>
    <submittedName>
        <fullName evidence="6">Aldehyde dehydrogenase</fullName>
    </submittedName>
</protein>
<dbReference type="NCBIfam" id="TIGR04284">
    <property type="entry name" value="aldehy_Rv0768"/>
    <property type="match status" value="1"/>
</dbReference>
<dbReference type="InterPro" id="IPR016162">
    <property type="entry name" value="Ald_DH_N"/>
</dbReference>
<keyword evidence="2 4" id="KW-0560">Oxidoreductase</keyword>
<feature type="active site" evidence="3">
    <location>
        <position position="259"/>
    </location>
</feature>
<organism evidence="6 7">
    <name type="scientific">Mycolicibacterium gadium</name>
    <name type="common">Mycobacterium gadium</name>
    <dbReference type="NCBI Taxonomy" id="1794"/>
    <lineage>
        <taxon>Bacteria</taxon>
        <taxon>Bacillati</taxon>
        <taxon>Actinomycetota</taxon>
        <taxon>Actinomycetes</taxon>
        <taxon>Mycobacteriales</taxon>
        <taxon>Mycobacteriaceae</taxon>
        <taxon>Mycolicibacterium</taxon>
    </lineage>
</organism>
<dbReference type="Gene3D" id="3.40.605.10">
    <property type="entry name" value="Aldehyde Dehydrogenase, Chain A, domain 1"/>
    <property type="match status" value="1"/>
</dbReference>
<dbReference type="PROSITE" id="PS00687">
    <property type="entry name" value="ALDEHYDE_DEHYDR_GLU"/>
    <property type="match status" value="1"/>
</dbReference>
<name>A0A7I7WP05_MYCGU</name>
<dbReference type="InterPro" id="IPR016161">
    <property type="entry name" value="Ald_DH/histidinol_DH"/>
</dbReference>
<dbReference type="InterPro" id="IPR015590">
    <property type="entry name" value="Aldehyde_DH_dom"/>
</dbReference>
<evidence type="ECO:0000256" key="3">
    <source>
        <dbReference type="PROSITE-ProRule" id="PRU10007"/>
    </source>
</evidence>
<evidence type="ECO:0000256" key="2">
    <source>
        <dbReference type="ARBA" id="ARBA00023002"/>
    </source>
</evidence>
<dbReference type="InterPro" id="IPR016163">
    <property type="entry name" value="Ald_DH_C"/>
</dbReference>
<accession>A0A7I7WP05</accession>
<dbReference type="SUPFAM" id="SSF53720">
    <property type="entry name" value="ALDH-like"/>
    <property type="match status" value="1"/>
</dbReference>
<dbReference type="FunFam" id="3.40.605.10:FF:000007">
    <property type="entry name" value="NAD/NADP-dependent betaine aldehyde dehydrogenase"/>
    <property type="match status" value="1"/>
</dbReference>
<dbReference type="PANTHER" id="PTHR42804:SF1">
    <property type="entry name" value="ALDEHYDE DEHYDROGENASE-RELATED"/>
    <property type="match status" value="1"/>
</dbReference>
<dbReference type="Proteomes" id="UP000466187">
    <property type="component" value="Chromosome"/>
</dbReference>